<dbReference type="InterPro" id="IPR051330">
    <property type="entry name" value="Phosphatase_reg/MetRdx"/>
</dbReference>
<accession>A0ABT7L659</accession>
<dbReference type="InterPro" id="IPR000614">
    <property type="entry name" value="FRMsr_CS"/>
</dbReference>
<dbReference type="Proteomes" id="UP001235343">
    <property type="component" value="Unassembled WGS sequence"/>
</dbReference>
<keyword evidence="4" id="KW-1185">Reference proteome</keyword>
<dbReference type="InterPro" id="IPR003018">
    <property type="entry name" value="GAF"/>
</dbReference>
<evidence type="ECO:0000313" key="3">
    <source>
        <dbReference type="EMBL" id="MDL4841348.1"/>
    </source>
</evidence>
<reference evidence="3 4" key="1">
    <citation type="submission" date="2023-06" db="EMBL/GenBank/DDBJ databases">
        <title>Aquibacillus rhizosphaerae LR5S19.</title>
        <authorList>
            <person name="Sun J.-Q."/>
        </authorList>
    </citation>
    <scope>NUCLEOTIDE SEQUENCE [LARGE SCALE GENOMIC DNA]</scope>
    <source>
        <strain evidence="3 4">LR5S19</strain>
    </source>
</reference>
<evidence type="ECO:0000259" key="2">
    <source>
        <dbReference type="Pfam" id="PF01590"/>
    </source>
</evidence>
<dbReference type="PANTHER" id="PTHR21021:SF15">
    <property type="entry name" value="FREE METHIONINE-R-SULFOXIDE REDUCTASE"/>
    <property type="match status" value="1"/>
</dbReference>
<sequence length="159" mass="17929">MFQPKEYQDSKEKNYSLLLKQLEALLEGEKDLIANLSNASALLNQFLTEINWVGFYLWKDNELVLGPFQGLPACVRIKKGKGVCGTAIQEGKTQRIADVHKFPGHIACDAASKSEIVIPFYQGGDLIGVLDIDSPINDRFDEMDQYYLEKFVIILEQSL</sequence>
<dbReference type="SUPFAM" id="SSF55781">
    <property type="entry name" value="GAF domain-like"/>
    <property type="match status" value="1"/>
</dbReference>
<evidence type="ECO:0000313" key="4">
    <source>
        <dbReference type="Proteomes" id="UP001235343"/>
    </source>
</evidence>
<dbReference type="Pfam" id="PF01590">
    <property type="entry name" value="GAF"/>
    <property type="match status" value="1"/>
</dbReference>
<comment type="similarity">
    <text evidence="1">Belongs to the free Met sulfoxide reductase family.</text>
</comment>
<name>A0ABT7L659_9BACI</name>
<comment type="caution">
    <text evidence="3">The sequence shown here is derived from an EMBL/GenBank/DDBJ whole genome shotgun (WGS) entry which is preliminary data.</text>
</comment>
<gene>
    <name evidence="3" type="ORF">QQS35_12930</name>
</gene>
<feature type="domain" description="GAF" evidence="2">
    <location>
        <begin position="50"/>
        <end position="158"/>
    </location>
</feature>
<dbReference type="EMBL" id="JASTZU010000039">
    <property type="protein sequence ID" value="MDL4841348.1"/>
    <property type="molecule type" value="Genomic_DNA"/>
</dbReference>
<dbReference type="Gene3D" id="3.30.450.40">
    <property type="match status" value="1"/>
</dbReference>
<dbReference type="PANTHER" id="PTHR21021">
    <property type="entry name" value="GAF/PUTATIVE CYTOSKELETAL PROTEIN"/>
    <property type="match status" value="1"/>
</dbReference>
<proteinExistence type="inferred from homology"/>
<protein>
    <submittedName>
        <fullName evidence="3">GAF domain-containing protein</fullName>
    </submittedName>
</protein>
<organism evidence="3 4">
    <name type="scientific">Aquibacillus rhizosphaerae</name>
    <dbReference type="NCBI Taxonomy" id="3051431"/>
    <lineage>
        <taxon>Bacteria</taxon>
        <taxon>Bacillati</taxon>
        <taxon>Bacillota</taxon>
        <taxon>Bacilli</taxon>
        <taxon>Bacillales</taxon>
        <taxon>Bacillaceae</taxon>
        <taxon>Aquibacillus</taxon>
    </lineage>
</organism>
<dbReference type="InterPro" id="IPR029016">
    <property type="entry name" value="GAF-like_dom_sf"/>
</dbReference>
<dbReference type="PROSITE" id="PS01320">
    <property type="entry name" value="UPF0067"/>
    <property type="match status" value="1"/>
</dbReference>
<evidence type="ECO:0000256" key="1">
    <source>
        <dbReference type="ARBA" id="ARBA00038454"/>
    </source>
</evidence>
<dbReference type="RefSeq" id="WP_285932582.1">
    <property type="nucleotide sequence ID" value="NZ_JASTZU010000039.1"/>
</dbReference>